<dbReference type="Gene3D" id="3.40.50.10470">
    <property type="entry name" value="Translation initiation factor eif-2b, domain 2"/>
    <property type="match status" value="1"/>
</dbReference>
<evidence type="ECO:0000313" key="6">
    <source>
        <dbReference type="EMBL" id="PVA05477.1"/>
    </source>
</evidence>
<reference evidence="6 7" key="1">
    <citation type="submission" date="2018-04" db="EMBL/GenBank/DDBJ databases">
        <title>Pelagivirga bohaiensis gen. nov., sp. nov., a bacterium isolated from the Bohai Sea.</title>
        <authorList>
            <person name="Ji X."/>
        </authorList>
    </citation>
    <scope>NUCLEOTIDE SEQUENCE [LARGE SCALE GENOMIC DNA]</scope>
    <source>
        <strain evidence="6 7">BH-SD16</strain>
    </source>
</reference>
<dbReference type="SUPFAM" id="SSF100950">
    <property type="entry name" value="NagB/RpiA/CoA transferase-like"/>
    <property type="match status" value="1"/>
</dbReference>
<comment type="catalytic activity">
    <reaction evidence="3">
        <text>5-(methylsulfanyl)-alpha-D-ribose 1-phosphate = 5-(methylsulfanyl)-D-ribulose 1-phosphate</text>
        <dbReference type="Rhea" id="RHEA:19989"/>
        <dbReference type="ChEBI" id="CHEBI:58533"/>
        <dbReference type="ChEBI" id="CHEBI:58548"/>
        <dbReference type="EC" id="5.3.1.23"/>
    </reaction>
    <physiologicalReaction direction="left-to-right" evidence="3">
        <dbReference type="Rhea" id="RHEA:19990"/>
    </physiologicalReaction>
</comment>
<sequence length="355" mass="38025">MAFRAIEWLDDSDTLQLIDQKVLPQQVRYLELNTTAEIARAIHDMTVRGAPAIGVAAAFGILQAARSFADAPAEEMQSALQQADAVLRASRPTAVNLFWALDRMKAVWADATDPANLPAALHREALAIEEDDIAVNRAISAEALKILPQKVTFFHHCNTGSLATVDLGTALGIIRSAHEAGHEVFAYLDETRPRLQGAKLSSFELLEFGVPHAIVVDGASAHIMRTQDVDIAVVGCDRVAANGDVANKIGTYNLALAAADNDVPFYVAAPMSTIDFATPDGDAIEIEERDSAEVTEINGHAIAPPDAPAFNPAFDVTPNRLIAGIITEYGIARPPFTDSLAAMRTAQQNALKEDV</sequence>
<evidence type="ECO:0000256" key="3">
    <source>
        <dbReference type="ARBA" id="ARBA00051169"/>
    </source>
</evidence>
<evidence type="ECO:0000256" key="1">
    <source>
        <dbReference type="ARBA" id="ARBA00023235"/>
    </source>
</evidence>
<dbReference type="HAMAP" id="MF_01678">
    <property type="entry name" value="Salvage_MtnA"/>
    <property type="match status" value="1"/>
</dbReference>
<feature type="binding site" evidence="5">
    <location>
        <begin position="48"/>
        <end position="50"/>
    </location>
    <ligand>
        <name>substrate</name>
    </ligand>
</feature>
<dbReference type="UniPathway" id="UPA00904">
    <property type="reaction ID" value="UER00874"/>
</dbReference>
<accession>A0A2T7FTH9</accession>
<dbReference type="RefSeq" id="WP_108641904.1">
    <property type="nucleotide sequence ID" value="NZ_QCYG01000010.1"/>
</dbReference>
<comment type="caution">
    <text evidence="6">The sequence shown here is derived from an EMBL/GenBank/DDBJ whole genome shotgun (WGS) entry which is preliminary data.</text>
</comment>
<gene>
    <name evidence="5 6" type="primary">mtnA</name>
    <name evidence="6" type="ORF">DC363_14625</name>
</gene>
<feature type="site" description="Transition state stabilizer" evidence="5">
    <location>
        <position position="157"/>
    </location>
</feature>
<dbReference type="NCBIfam" id="NF004326">
    <property type="entry name" value="PRK05720.1"/>
    <property type="match status" value="1"/>
</dbReference>
<dbReference type="PANTHER" id="PTHR43475:SF1">
    <property type="entry name" value="METHYLTHIORIBOSE-1-PHOSPHATE ISOMERASE"/>
    <property type="match status" value="1"/>
</dbReference>
<proteinExistence type="inferred from homology"/>
<dbReference type="Gene3D" id="1.20.120.420">
    <property type="entry name" value="translation initiation factor eif-2b, domain 1"/>
    <property type="match status" value="1"/>
</dbReference>
<keyword evidence="5" id="KW-0486">Methionine biosynthesis</keyword>
<feature type="binding site" evidence="5">
    <location>
        <position position="196"/>
    </location>
    <ligand>
        <name>substrate</name>
    </ligand>
</feature>
<dbReference type="InterPro" id="IPR000649">
    <property type="entry name" value="IF-2B-related"/>
</dbReference>
<dbReference type="GO" id="GO:0019509">
    <property type="term" value="P:L-methionine salvage from methylthioadenosine"/>
    <property type="evidence" value="ECO:0007669"/>
    <property type="project" value="UniProtKB-UniRule"/>
</dbReference>
<dbReference type="InterPro" id="IPR005251">
    <property type="entry name" value="IF-M1Pi"/>
</dbReference>
<dbReference type="PANTHER" id="PTHR43475">
    <property type="entry name" value="METHYLTHIORIBOSE-1-PHOSPHATE ISOMERASE"/>
    <property type="match status" value="1"/>
</dbReference>
<name>A0A2T7FTH9_9RHOB</name>
<keyword evidence="1 5" id="KW-0413">Isomerase</keyword>
<keyword evidence="5" id="KW-0028">Amino-acid biosynthesis</keyword>
<dbReference type="EMBL" id="QCYG01000010">
    <property type="protein sequence ID" value="PVA05477.1"/>
    <property type="molecule type" value="Genomic_DNA"/>
</dbReference>
<evidence type="ECO:0000256" key="4">
    <source>
        <dbReference type="ARBA" id="ARBA00058145"/>
    </source>
</evidence>
<dbReference type="NCBIfam" id="TIGR00524">
    <property type="entry name" value="eIF-2B_rel"/>
    <property type="match status" value="1"/>
</dbReference>
<dbReference type="InterPro" id="IPR027363">
    <property type="entry name" value="M1Pi_N"/>
</dbReference>
<evidence type="ECO:0000313" key="7">
    <source>
        <dbReference type="Proteomes" id="UP000244817"/>
    </source>
</evidence>
<feature type="active site" description="Proton donor" evidence="5">
    <location>
        <position position="237"/>
    </location>
</feature>
<evidence type="ECO:0000256" key="2">
    <source>
        <dbReference type="ARBA" id="ARBA00050906"/>
    </source>
</evidence>
<protein>
    <recommendedName>
        <fullName evidence="5">Methylthioribose-1-phosphate isomerase</fullName>
        <shortName evidence="5">M1Pi</shortName>
        <shortName evidence="5">MTR-1-P isomerase</shortName>
        <ecNumber evidence="5">5.3.1.23</ecNumber>
    </recommendedName>
    <alternativeName>
        <fullName evidence="5">S-methyl-5-thioribose-1-phosphate isomerase</fullName>
    </alternativeName>
</protein>
<dbReference type="GO" id="GO:0046523">
    <property type="term" value="F:S-methyl-5-thioribose-1-phosphate isomerase activity"/>
    <property type="evidence" value="ECO:0007669"/>
    <property type="project" value="UniProtKB-UniRule"/>
</dbReference>
<evidence type="ECO:0000256" key="5">
    <source>
        <dbReference type="HAMAP-Rule" id="MF_01678"/>
    </source>
</evidence>
<dbReference type="OrthoDB" id="9803436at2"/>
<comment type="similarity">
    <text evidence="5">Belongs to the EIF-2B alpha/beta/delta subunits family. MtnA subfamily.</text>
</comment>
<dbReference type="FunFam" id="3.40.50.10470:FF:000006">
    <property type="entry name" value="Methylthioribose-1-phosphate isomerase"/>
    <property type="match status" value="1"/>
</dbReference>
<dbReference type="FunFam" id="1.20.120.420:FF:000003">
    <property type="entry name" value="Methylthioribose-1-phosphate isomerase"/>
    <property type="match status" value="1"/>
</dbReference>
<dbReference type="InterPro" id="IPR037171">
    <property type="entry name" value="NagB/RpiA_transferase-like"/>
</dbReference>
<comment type="catalytic activity">
    <reaction evidence="2">
        <text>5-deoxy-alpha-D-ribose 1-phosphate = 5-deoxy-D-ribulose 1-phosphate</text>
        <dbReference type="Rhea" id="RHEA:61296"/>
        <dbReference type="ChEBI" id="CHEBI:58749"/>
        <dbReference type="ChEBI" id="CHEBI:144504"/>
    </reaction>
    <physiologicalReaction direction="left-to-right" evidence="2">
        <dbReference type="Rhea" id="RHEA:61297"/>
    </physiologicalReaction>
</comment>
<comment type="pathway">
    <text evidence="5">Amino-acid biosynthesis; L-methionine biosynthesis via salvage pathway; L-methionine from S-methyl-5-thio-alpha-D-ribose 1-phosphate: step 1/6.</text>
</comment>
<keyword evidence="7" id="KW-1185">Reference proteome</keyword>
<dbReference type="InterPro" id="IPR042529">
    <property type="entry name" value="IF_2B-like_C"/>
</dbReference>
<dbReference type="Pfam" id="PF01008">
    <property type="entry name" value="IF-2B"/>
    <property type="match status" value="1"/>
</dbReference>
<dbReference type="EC" id="5.3.1.23" evidence="5"/>
<dbReference type="AlphaFoldDB" id="A0A2T7FTH9"/>
<comment type="function">
    <text evidence="4">Catalyzes the interconversion of methylthioribose-1-phosphate (MTR-1-P) into methylthioribulose-1-phosphate (MTRu-1-P). Also catalyzes the interconversion of 5-deoxyribose 1-phosphate and 5-deoxyribulose 1-phosphate. Part of a bifunctional DHAP-shunt salvage pathway for SAM by-products.</text>
</comment>
<dbReference type="InterPro" id="IPR011559">
    <property type="entry name" value="Initiation_fac_2B_a/b/d"/>
</dbReference>
<feature type="binding site" evidence="5">
    <location>
        <begin position="247"/>
        <end position="248"/>
    </location>
    <ligand>
        <name>substrate</name>
    </ligand>
</feature>
<dbReference type="Proteomes" id="UP000244817">
    <property type="component" value="Unassembled WGS sequence"/>
</dbReference>
<feature type="binding site" evidence="5">
    <location>
        <position position="91"/>
    </location>
    <ligand>
        <name>substrate</name>
    </ligand>
</feature>
<organism evidence="6 7">
    <name type="scientific">Thalassorhabdomicrobium marinisediminis</name>
    <dbReference type="NCBI Taxonomy" id="2170577"/>
    <lineage>
        <taxon>Bacteria</taxon>
        <taxon>Pseudomonadati</taxon>
        <taxon>Pseudomonadota</taxon>
        <taxon>Alphaproteobacteria</taxon>
        <taxon>Rhodobacterales</taxon>
        <taxon>Paracoccaceae</taxon>
        <taxon>Thalassorhabdomicrobium</taxon>
    </lineage>
</organism>
<dbReference type="NCBIfam" id="TIGR00512">
    <property type="entry name" value="salvage_mtnA"/>
    <property type="match status" value="1"/>
</dbReference>